<proteinExistence type="predicted"/>
<evidence type="ECO:0000313" key="2">
    <source>
        <dbReference type="Proteomes" id="UP000054776"/>
    </source>
</evidence>
<comment type="caution">
    <text evidence="1">The sequence shown here is derived from an EMBL/GenBank/DDBJ whole genome shotgun (WGS) entry which is preliminary data.</text>
</comment>
<keyword evidence="2" id="KW-1185">Reference proteome</keyword>
<dbReference type="Gene3D" id="2.20.25.240">
    <property type="match status" value="1"/>
</dbReference>
<dbReference type="InParanoid" id="A0A0V1BXP4"/>
<name>A0A0V1BXP4_TRISP</name>
<dbReference type="Proteomes" id="UP000054776">
    <property type="component" value="Unassembled WGS sequence"/>
</dbReference>
<gene>
    <name evidence="1" type="ORF">T01_6985</name>
</gene>
<evidence type="ECO:0008006" key="3">
    <source>
        <dbReference type="Google" id="ProtNLM"/>
    </source>
</evidence>
<sequence>MKNKTKCCKRDLKRNSKRVVSFSLGLTFLSPVLCVREFLLMEGRNEIQFVSTQRRQQKLLYRGWCYTLKRTNRNDKCWICTSVAVYTYLDATQVIRICGHADGCRIDPHTFYHQQLLNELKRLAAGYLRPVKEIYDELASSLFQLRCCRIFSVVGPGPEHNVLQPCLEISTTSGQTAGFVAYC</sequence>
<reference evidence="1 2" key="1">
    <citation type="submission" date="2015-01" db="EMBL/GenBank/DDBJ databases">
        <title>Evolution of Trichinella species and genotypes.</title>
        <authorList>
            <person name="Korhonen P.K."/>
            <person name="Edoardo P."/>
            <person name="Giuseppe L.R."/>
            <person name="Gasser R.B."/>
        </authorList>
    </citation>
    <scope>NUCLEOTIDE SEQUENCE [LARGE SCALE GENOMIC DNA]</scope>
    <source>
        <strain evidence="1">ISS3</strain>
    </source>
</reference>
<protein>
    <recommendedName>
        <fullName evidence="3">FLYWCH-type domain-containing protein</fullName>
    </recommendedName>
</protein>
<evidence type="ECO:0000313" key="1">
    <source>
        <dbReference type="EMBL" id="KRY41688.1"/>
    </source>
</evidence>
<dbReference type="EMBL" id="JYDH01000007">
    <property type="protein sequence ID" value="KRY41688.1"/>
    <property type="molecule type" value="Genomic_DNA"/>
</dbReference>
<organism evidence="1 2">
    <name type="scientific">Trichinella spiralis</name>
    <name type="common">Trichina worm</name>
    <dbReference type="NCBI Taxonomy" id="6334"/>
    <lineage>
        <taxon>Eukaryota</taxon>
        <taxon>Metazoa</taxon>
        <taxon>Ecdysozoa</taxon>
        <taxon>Nematoda</taxon>
        <taxon>Enoplea</taxon>
        <taxon>Dorylaimia</taxon>
        <taxon>Trichinellida</taxon>
        <taxon>Trichinellidae</taxon>
        <taxon>Trichinella</taxon>
    </lineage>
</organism>
<dbReference type="OrthoDB" id="5928181at2759"/>
<dbReference type="AlphaFoldDB" id="A0A0V1BXP4"/>
<accession>A0A0V1BXP4</accession>